<gene>
    <name evidence="2" type="ORF">U9M48_042160</name>
</gene>
<sequence length="119" mass="12984">RAREPIVLASPSPSKTEDSKSAPASNLRQRQPPPLHFRGCSWTASGRSRRDNHGRSDLGRSCRRKASSISPLLLQAKALQEAPTENAGMATGAIASLLPKLFELLKEEYGLLFLVHLIV</sequence>
<feature type="non-terminal residue" evidence="2">
    <location>
        <position position="119"/>
    </location>
</feature>
<accession>A0AAQ3XE72</accession>
<dbReference type="Proteomes" id="UP001341281">
    <property type="component" value="Chromosome 10"/>
</dbReference>
<evidence type="ECO:0000313" key="2">
    <source>
        <dbReference type="EMBL" id="WVZ96531.1"/>
    </source>
</evidence>
<evidence type="ECO:0000313" key="3">
    <source>
        <dbReference type="Proteomes" id="UP001341281"/>
    </source>
</evidence>
<proteinExistence type="predicted"/>
<evidence type="ECO:0000256" key="1">
    <source>
        <dbReference type="SAM" id="MobiDB-lite"/>
    </source>
</evidence>
<feature type="region of interest" description="Disordered" evidence="1">
    <location>
        <begin position="1"/>
        <end position="64"/>
    </location>
</feature>
<protein>
    <submittedName>
        <fullName evidence="2">Uncharacterized protein</fullName>
    </submittedName>
</protein>
<name>A0AAQ3XE72_PASNO</name>
<feature type="compositionally biased region" description="Basic and acidic residues" evidence="1">
    <location>
        <begin position="48"/>
        <end position="60"/>
    </location>
</feature>
<reference evidence="2 3" key="1">
    <citation type="submission" date="2024-02" db="EMBL/GenBank/DDBJ databases">
        <title>High-quality chromosome-scale genome assembly of Pensacola bahiagrass (Paspalum notatum Flugge var. saurae).</title>
        <authorList>
            <person name="Vega J.M."/>
            <person name="Podio M."/>
            <person name="Orjuela J."/>
            <person name="Siena L.A."/>
            <person name="Pessino S.C."/>
            <person name="Combes M.C."/>
            <person name="Mariac C."/>
            <person name="Albertini E."/>
            <person name="Pupilli F."/>
            <person name="Ortiz J.P.A."/>
            <person name="Leblanc O."/>
        </authorList>
    </citation>
    <scope>NUCLEOTIDE SEQUENCE [LARGE SCALE GENOMIC DNA]</scope>
    <source>
        <strain evidence="2">R1</strain>
        <tissue evidence="2">Leaf</tissue>
    </source>
</reference>
<dbReference type="EMBL" id="CP144754">
    <property type="protein sequence ID" value="WVZ96531.1"/>
    <property type="molecule type" value="Genomic_DNA"/>
</dbReference>
<keyword evidence="3" id="KW-1185">Reference proteome</keyword>
<organism evidence="2 3">
    <name type="scientific">Paspalum notatum var. saurae</name>
    <dbReference type="NCBI Taxonomy" id="547442"/>
    <lineage>
        <taxon>Eukaryota</taxon>
        <taxon>Viridiplantae</taxon>
        <taxon>Streptophyta</taxon>
        <taxon>Embryophyta</taxon>
        <taxon>Tracheophyta</taxon>
        <taxon>Spermatophyta</taxon>
        <taxon>Magnoliopsida</taxon>
        <taxon>Liliopsida</taxon>
        <taxon>Poales</taxon>
        <taxon>Poaceae</taxon>
        <taxon>PACMAD clade</taxon>
        <taxon>Panicoideae</taxon>
        <taxon>Andropogonodae</taxon>
        <taxon>Paspaleae</taxon>
        <taxon>Paspalinae</taxon>
        <taxon>Paspalum</taxon>
    </lineage>
</organism>
<dbReference type="AlphaFoldDB" id="A0AAQ3XE72"/>